<keyword evidence="2" id="KW-1185">Reference proteome</keyword>
<gene>
    <name evidence="1" type="ORF">MBAV_000977</name>
</gene>
<dbReference type="Proteomes" id="UP000033423">
    <property type="component" value="Unassembled WGS sequence"/>
</dbReference>
<accession>A0A0F3H1P1</accession>
<protein>
    <submittedName>
        <fullName evidence="1">Uncharacterized protein</fullName>
    </submittedName>
</protein>
<organism evidence="1 2">
    <name type="scientific">Candidatus Magnetobacterium bavaricum</name>
    <dbReference type="NCBI Taxonomy" id="29290"/>
    <lineage>
        <taxon>Bacteria</taxon>
        <taxon>Pseudomonadati</taxon>
        <taxon>Nitrospirota</taxon>
        <taxon>Thermodesulfovibrionia</taxon>
        <taxon>Thermodesulfovibrionales</taxon>
        <taxon>Candidatus Magnetobacteriaceae</taxon>
        <taxon>Candidatus Magnetobacterium</taxon>
    </lineage>
</organism>
<proteinExistence type="predicted"/>
<dbReference type="AlphaFoldDB" id="A0A0F3H1P1"/>
<evidence type="ECO:0000313" key="2">
    <source>
        <dbReference type="Proteomes" id="UP000033423"/>
    </source>
</evidence>
<name>A0A0F3H1P1_9BACT</name>
<sequence length="56" mass="6610">MVVQLNVKITWKRKNAGGVKVAEGALMEREREREREPRHNWNILPYQVENNISSAY</sequence>
<dbReference type="EMBL" id="LACI01000442">
    <property type="protein sequence ID" value="KJU86828.1"/>
    <property type="molecule type" value="Genomic_DNA"/>
</dbReference>
<evidence type="ECO:0000313" key="1">
    <source>
        <dbReference type="EMBL" id="KJU86828.1"/>
    </source>
</evidence>
<comment type="caution">
    <text evidence="1">The sequence shown here is derived from an EMBL/GenBank/DDBJ whole genome shotgun (WGS) entry which is preliminary data.</text>
</comment>
<reference evidence="1 2" key="1">
    <citation type="submission" date="2015-02" db="EMBL/GenBank/DDBJ databases">
        <title>Single-cell genomics of uncultivated deep-branching MTB reveals a conserved set of magnetosome genes.</title>
        <authorList>
            <person name="Kolinko S."/>
            <person name="Richter M."/>
            <person name="Glockner F.O."/>
            <person name="Brachmann A."/>
            <person name="Schuler D."/>
        </authorList>
    </citation>
    <scope>NUCLEOTIDE SEQUENCE [LARGE SCALE GENOMIC DNA]</scope>
    <source>
        <strain evidence="1">TM-1</strain>
    </source>
</reference>